<dbReference type="Proteomes" id="UP000001996">
    <property type="component" value="Unassembled WGS sequence"/>
</dbReference>
<dbReference type="AlphaFoldDB" id="A5E3F0"/>
<dbReference type="OMA" id="INVECIT"/>
<evidence type="ECO:0000313" key="2">
    <source>
        <dbReference type="EMBL" id="EDK45958.1"/>
    </source>
</evidence>
<evidence type="ECO:0000313" key="3">
    <source>
        <dbReference type="Proteomes" id="UP000001996"/>
    </source>
</evidence>
<dbReference type="EMBL" id="CH981528">
    <property type="protein sequence ID" value="EDK45958.1"/>
    <property type="molecule type" value="Genomic_DNA"/>
</dbReference>
<keyword evidence="1" id="KW-1133">Transmembrane helix</keyword>
<gene>
    <name evidence="2" type="ORF">LELG_04137</name>
</gene>
<dbReference type="HOGENOM" id="CLU_885650_0_0_1"/>
<organism evidence="2 3">
    <name type="scientific">Lodderomyces elongisporus (strain ATCC 11503 / CBS 2605 / JCM 1781 / NBRC 1676 / NRRL YB-4239)</name>
    <name type="common">Yeast</name>
    <name type="synonym">Saccharomyces elongisporus</name>
    <dbReference type="NCBI Taxonomy" id="379508"/>
    <lineage>
        <taxon>Eukaryota</taxon>
        <taxon>Fungi</taxon>
        <taxon>Dikarya</taxon>
        <taxon>Ascomycota</taxon>
        <taxon>Saccharomycotina</taxon>
        <taxon>Pichiomycetes</taxon>
        <taxon>Debaryomycetaceae</taxon>
        <taxon>Candida/Lodderomyces clade</taxon>
        <taxon>Lodderomyces</taxon>
    </lineage>
</organism>
<dbReference type="OrthoDB" id="4095619at2759"/>
<name>A5E3F0_LODEL</name>
<keyword evidence="1" id="KW-0812">Transmembrane</keyword>
<feature type="transmembrane region" description="Helical" evidence="1">
    <location>
        <begin position="104"/>
        <end position="122"/>
    </location>
</feature>
<feature type="transmembrane region" description="Helical" evidence="1">
    <location>
        <begin position="241"/>
        <end position="267"/>
    </location>
</feature>
<dbReference type="GeneID" id="5232245"/>
<accession>A5E3F0</accession>
<feature type="transmembrane region" description="Helical" evidence="1">
    <location>
        <begin position="67"/>
        <end position="92"/>
    </location>
</feature>
<proteinExistence type="predicted"/>
<protein>
    <submittedName>
        <fullName evidence="2">Uncharacterized protein</fullName>
    </submittedName>
</protein>
<reference evidence="2 3" key="1">
    <citation type="journal article" date="2009" name="Nature">
        <title>Evolution of pathogenicity and sexual reproduction in eight Candida genomes.</title>
        <authorList>
            <person name="Butler G."/>
            <person name="Rasmussen M.D."/>
            <person name="Lin M.F."/>
            <person name="Santos M.A."/>
            <person name="Sakthikumar S."/>
            <person name="Munro C.A."/>
            <person name="Rheinbay E."/>
            <person name="Grabherr M."/>
            <person name="Forche A."/>
            <person name="Reedy J.L."/>
            <person name="Agrafioti I."/>
            <person name="Arnaud M.B."/>
            <person name="Bates S."/>
            <person name="Brown A.J."/>
            <person name="Brunke S."/>
            <person name="Costanzo M.C."/>
            <person name="Fitzpatrick D.A."/>
            <person name="de Groot P.W."/>
            <person name="Harris D."/>
            <person name="Hoyer L.L."/>
            <person name="Hube B."/>
            <person name="Klis F.M."/>
            <person name="Kodira C."/>
            <person name="Lennard N."/>
            <person name="Logue M.E."/>
            <person name="Martin R."/>
            <person name="Neiman A.M."/>
            <person name="Nikolaou E."/>
            <person name="Quail M.A."/>
            <person name="Quinn J."/>
            <person name="Santos M.C."/>
            <person name="Schmitzberger F.F."/>
            <person name="Sherlock G."/>
            <person name="Shah P."/>
            <person name="Silverstein K.A."/>
            <person name="Skrzypek M.S."/>
            <person name="Soll D."/>
            <person name="Staggs R."/>
            <person name="Stansfield I."/>
            <person name="Stumpf M.P."/>
            <person name="Sudbery P.E."/>
            <person name="Srikantha T."/>
            <person name="Zeng Q."/>
            <person name="Berman J."/>
            <person name="Berriman M."/>
            <person name="Heitman J."/>
            <person name="Gow N.A."/>
            <person name="Lorenz M.C."/>
            <person name="Birren B.W."/>
            <person name="Kellis M."/>
            <person name="Cuomo C.A."/>
        </authorList>
    </citation>
    <scope>NUCLEOTIDE SEQUENCE [LARGE SCALE GENOMIC DNA]</scope>
    <source>
        <strain evidence="3">ATCC 11503 / BCRC 21390 / CBS 2605 / JCM 1781 / NBRC 1676 / NRRL YB-4239</strain>
    </source>
</reference>
<evidence type="ECO:0000256" key="1">
    <source>
        <dbReference type="SAM" id="Phobius"/>
    </source>
</evidence>
<dbReference type="KEGG" id="lel:PVL30_004952"/>
<sequence>MDHHVDIFRHLDTSMLEIFQNGSLNDYLNNLSPEEREQTVGAINRLMQRDAERQANSWHRYYEIKWYFNYIPLITIHYSLIWQAMTFTNLVYMVRASIIKITNAMVKMVRLTFFLITIQSYFRTLINIVFSFCDVITFSDNFLMDLFTYVLQDNKGMMRIHEELRVHKFDLQYFADMPEYKNLSVFQQIVFTIKNLLASMLITSCTRAGDDVLCHIYTNTLIFKMLEAVSKTYPQNTKLSIMIMTVLIYLIYAILGNIICINIFLFFGSNLANKIMGFSQIVKNLSNAIWSTLFGHVL</sequence>
<dbReference type="VEuPathDB" id="FungiDB:LELG_04137"/>
<dbReference type="InParanoid" id="A5E3F0"/>
<dbReference type="eggNOG" id="ENOG502RQ2A">
    <property type="taxonomic scope" value="Eukaryota"/>
</dbReference>
<keyword evidence="1" id="KW-0472">Membrane</keyword>
<keyword evidence="3" id="KW-1185">Reference proteome</keyword>